<name>A0ABN6XFM0_9CELL</name>
<dbReference type="InterPro" id="IPR051044">
    <property type="entry name" value="MAG_DAG_Lipase"/>
</dbReference>
<organism evidence="3 4">
    <name type="scientific">Paraoerskovia sediminicola</name>
    <dbReference type="NCBI Taxonomy" id="1138587"/>
    <lineage>
        <taxon>Bacteria</taxon>
        <taxon>Bacillati</taxon>
        <taxon>Actinomycetota</taxon>
        <taxon>Actinomycetes</taxon>
        <taxon>Micrococcales</taxon>
        <taxon>Cellulomonadaceae</taxon>
        <taxon>Paraoerskovia</taxon>
    </lineage>
</organism>
<dbReference type="EMBL" id="AP027729">
    <property type="protein sequence ID" value="BDZ43525.1"/>
    <property type="molecule type" value="Genomic_DNA"/>
</dbReference>
<evidence type="ECO:0000256" key="1">
    <source>
        <dbReference type="SAM" id="MobiDB-lite"/>
    </source>
</evidence>
<sequence length="294" mass="31563">MPSNPVTPPAEATAPASGAPRERVVVDADGVSLHTWTWDADAPRAVVHIVHGVGEHARRYDHVAVRLVASGFTVVADDHRAHGATGAGHEGVGNLGRGTVRAALEGVGRVDRAIKADLPDTPLVLLGHSWGSFIAQTLVARSSAHYDGLVLSGSSLALPGLTRRAAYNAAWDGPEASGREWLSRDPEVGRAFADDPWCFDVGDEPPFSLRESLAISGAPPRRLDHDLPVLVHGGSEDPIGGERGQRLLAAAYERWTRLSDVTCLVYPGARHEIYNETNREQVLDDLVAWLDVRF</sequence>
<evidence type="ECO:0000259" key="2">
    <source>
        <dbReference type="Pfam" id="PF12146"/>
    </source>
</evidence>
<feature type="compositionally biased region" description="Low complexity" evidence="1">
    <location>
        <begin position="9"/>
        <end position="19"/>
    </location>
</feature>
<gene>
    <name evidence="3" type="ORF">GCM10025865_28240</name>
</gene>
<dbReference type="RefSeq" id="WP_286217740.1">
    <property type="nucleotide sequence ID" value="NZ_AP027729.1"/>
</dbReference>
<dbReference type="PANTHER" id="PTHR11614">
    <property type="entry name" value="PHOSPHOLIPASE-RELATED"/>
    <property type="match status" value="1"/>
</dbReference>
<evidence type="ECO:0000313" key="4">
    <source>
        <dbReference type="Proteomes" id="UP001321475"/>
    </source>
</evidence>
<evidence type="ECO:0000313" key="3">
    <source>
        <dbReference type="EMBL" id="BDZ43525.1"/>
    </source>
</evidence>
<reference evidence="4" key="1">
    <citation type="journal article" date="2019" name="Int. J. Syst. Evol. Microbiol.">
        <title>The Global Catalogue of Microorganisms (GCM) 10K type strain sequencing project: providing services to taxonomists for standard genome sequencing and annotation.</title>
        <authorList>
            <consortium name="The Broad Institute Genomics Platform"/>
            <consortium name="The Broad Institute Genome Sequencing Center for Infectious Disease"/>
            <person name="Wu L."/>
            <person name="Ma J."/>
        </authorList>
    </citation>
    <scope>NUCLEOTIDE SEQUENCE [LARGE SCALE GENOMIC DNA]</scope>
    <source>
        <strain evidence="4">NBRC 108565</strain>
    </source>
</reference>
<feature type="domain" description="Serine aminopeptidase S33" evidence="2">
    <location>
        <begin position="42"/>
        <end position="278"/>
    </location>
</feature>
<keyword evidence="4" id="KW-1185">Reference proteome</keyword>
<dbReference type="InterPro" id="IPR022742">
    <property type="entry name" value="Hydrolase_4"/>
</dbReference>
<protein>
    <recommendedName>
        <fullName evidence="2">Serine aminopeptidase S33 domain-containing protein</fullName>
    </recommendedName>
</protein>
<dbReference type="Gene3D" id="3.40.50.1820">
    <property type="entry name" value="alpha/beta hydrolase"/>
    <property type="match status" value="1"/>
</dbReference>
<proteinExistence type="predicted"/>
<accession>A0ABN6XFM0</accession>
<feature type="region of interest" description="Disordered" evidence="1">
    <location>
        <begin position="1"/>
        <end position="20"/>
    </location>
</feature>
<dbReference type="SUPFAM" id="SSF53474">
    <property type="entry name" value="alpha/beta-Hydrolases"/>
    <property type="match status" value="1"/>
</dbReference>
<dbReference type="Proteomes" id="UP001321475">
    <property type="component" value="Chromosome"/>
</dbReference>
<dbReference type="InterPro" id="IPR029058">
    <property type="entry name" value="AB_hydrolase_fold"/>
</dbReference>
<dbReference type="Pfam" id="PF12146">
    <property type="entry name" value="Hydrolase_4"/>
    <property type="match status" value="1"/>
</dbReference>